<keyword evidence="3" id="KW-1185">Reference proteome</keyword>
<feature type="region of interest" description="Disordered" evidence="1">
    <location>
        <begin position="278"/>
        <end position="338"/>
    </location>
</feature>
<feature type="region of interest" description="Disordered" evidence="1">
    <location>
        <begin position="136"/>
        <end position="188"/>
    </location>
</feature>
<feature type="compositionally biased region" description="Polar residues" evidence="1">
    <location>
        <begin position="278"/>
        <end position="297"/>
    </location>
</feature>
<proteinExistence type="predicted"/>
<feature type="compositionally biased region" description="Polar residues" evidence="1">
    <location>
        <begin position="179"/>
        <end position="188"/>
    </location>
</feature>
<name>A0AAV4ECU2_9GAST</name>
<keyword evidence="2" id="KW-0418">Kinase</keyword>
<evidence type="ECO:0000313" key="2">
    <source>
        <dbReference type="EMBL" id="GFR58883.1"/>
    </source>
</evidence>
<feature type="compositionally biased region" description="Polar residues" evidence="1">
    <location>
        <begin position="136"/>
        <end position="172"/>
    </location>
</feature>
<dbReference type="Proteomes" id="UP000762676">
    <property type="component" value="Unassembled WGS sequence"/>
</dbReference>
<dbReference type="AlphaFoldDB" id="A0AAV4ECU2"/>
<dbReference type="GO" id="GO:0016301">
    <property type="term" value="F:kinase activity"/>
    <property type="evidence" value="ECO:0007669"/>
    <property type="project" value="UniProtKB-KW"/>
</dbReference>
<protein>
    <submittedName>
        <fullName evidence="2">Mitotic checkpoint serine/threonine-protein kinase BUB1 beta</fullName>
    </submittedName>
</protein>
<feature type="region of interest" description="Disordered" evidence="1">
    <location>
        <begin position="401"/>
        <end position="428"/>
    </location>
</feature>
<sequence length="428" mass="46510">MFNSQPLSSWKATSNPDVLDTLRQPTFAPNTGIPISWKATSNPDVLDTLRQPTFAPNTGIPMYDKDKIYNGVMEFSFEELRANRYWKIREMREEQKREEERKQREAWVQNQLQQQQAKIAALEAALMQTRLTGAASKNESGHTGSFHTPTDQLLHSSGPAISTGGSVRSNSPEMMDCGANSNFPTLNTNNHQDSFQVLSQNSIVKEAESDAALQVAEQLRSSTPMEEDDDGCLQRLPQNNHLPLSTRVAEVTPNSSNLANVSAVTANSGGAGVADLSTPSSFSSAGNDRVLSTSSSRELGRTGAVHPKGQHLSTSSCSRDPTPKAFNERGPISAPSPTVHTKEAYQDIFGMFNTTLDTDSFTGLTASGKTPSKSLELPAPKQSGGLEIYEDVMQTEVPAVPESSFFIHEDPADKTKTDTGRGDENVNM</sequence>
<feature type="compositionally biased region" description="Basic and acidic residues" evidence="1">
    <location>
        <begin position="407"/>
        <end position="428"/>
    </location>
</feature>
<keyword evidence="2" id="KW-0808">Transferase</keyword>
<comment type="caution">
    <text evidence="2">The sequence shown here is derived from an EMBL/GenBank/DDBJ whole genome shotgun (WGS) entry which is preliminary data.</text>
</comment>
<reference evidence="2 3" key="1">
    <citation type="journal article" date="2021" name="Elife">
        <title>Chloroplast acquisition without the gene transfer in kleptoplastic sea slugs, Plakobranchus ocellatus.</title>
        <authorList>
            <person name="Maeda T."/>
            <person name="Takahashi S."/>
            <person name="Yoshida T."/>
            <person name="Shimamura S."/>
            <person name="Takaki Y."/>
            <person name="Nagai Y."/>
            <person name="Toyoda A."/>
            <person name="Suzuki Y."/>
            <person name="Arimoto A."/>
            <person name="Ishii H."/>
            <person name="Satoh N."/>
            <person name="Nishiyama T."/>
            <person name="Hasebe M."/>
            <person name="Maruyama T."/>
            <person name="Minagawa J."/>
            <person name="Obokata J."/>
            <person name="Shigenobu S."/>
        </authorList>
    </citation>
    <scope>NUCLEOTIDE SEQUENCE [LARGE SCALE GENOMIC DNA]</scope>
</reference>
<evidence type="ECO:0000313" key="3">
    <source>
        <dbReference type="Proteomes" id="UP000762676"/>
    </source>
</evidence>
<gene>
    <name evidence="2" type="ORF">ElyMa_001780800</name>
</gene>
<accession>A0AAV4ECU2</accession>
<evidence type="ECO:0000256" key="1">
    <source>
        <dbReference type="SAM" id="MobiDB-lite"/>
    </source>
</evidence>
<dbReference type="EMBL" id="BMAT01003620">
    <property type="protein sequence ID" value="GFR58883.1"/>
    <property type="molecule type" value="Genomic_DNA"/>
</dbReference>
<organism evidence="2 3">
    <name type="scientific">Elysia marginata</name>
    <dbReference type="NCBI Taxonomy" id="1093978"/>
    <lineage>
        <taxon>Eukaryota</taxon>
        <taxon>Metazoa</taxon>
        <taxon>Spiralia</taxon>
        <taxon>Lophotrochozoa</taxon>
        <taxon>Mollusca</taxon>
        <taxon>Gastropoda</taxon>
        <taxon>Heterobranchia</taxon>
        <taxon>Euthyneura</taxon>
        <taxon>Panpulmonata</taxon>
        <taxon>Sacoglossa</taxon>
        <taxon>Placobranchoidea</taxon>
        <taxon>Plakobranchidae</taxon>
        <taxon>Elysia</taxon>
    </lineage>
</organism>